<dbReference type="PANTHER" id="PTHR17314:SF0">
    <property type="entry name" value="REGULATED ENDOCRINE-SPECIFIC PROTEIN 18"/>
    <property type="match status" value="1"/>
</dbReference>
<name>A0A2K5DZT8_AOTNA</name>
<sequence>MAVDVEKRLSGRRVAGWWEAAAPLSPSAMTFTETWPGSERAEPGRMQRPLWPGSSGGLRLLVCFLLLRGCSDINGQDQVGMGQLWPLRGFAIPVFQHLQVVLQQNIPQGLFWKDDIPQDVMTQKIEHVSRLHPQDPCLKDGKAVFPTKTTGSPLAKLNRDRCFTSKVISKALKQEVADPVEVRGGLDMMQVLKASKEEIIYKIMHRADEGGATISHPDLFLLVLGLLWAISHWGPQPCG</sequence>
<accession>A0A2K5DZT8</accession>
<dbReference type="SMART" id="SM01305">
    <property type="entry name" value="RESP18"/>
    <property type="match status" value="1"/>
</dbReference>
<evidence type="ECO:0000259" key="3">
    <source>
        <dbReference type="Pfam" id="PF14948"/>
    </source>
</evidence>
<dbReference type="PANTHER" id="PTHR17314">
    <property type="entry name" value="REGULATED ENDOCRINE SPECIFIC PROTEIN 18"/>
    <property type="match status" value="1"/>
</dbReference>
<reference evidence="4" key="1">
    <citation type="submission" date="2025-08" db="UniProtKB">
        <authorList>
            <consortium name="Ensembl"/>
        </authorList>
    </citation>
    <scope>IDENTIFICATION</scope>
</reference>
<proteinExistence type="predicted"/>
<dbReference type="AlphaFoldDB" id="A0A2K5DZT8"/>
<evidence type="ECO:0000313" key="5">
    <source>
        <dbReference type="Proteomes" id="UP000233020"/>
    </source>
</evidence>
<feature type="domain" description="RESP18" evidence="3">
    <location>
        <begin position="75"/>
        <end position="152"/>
    </location>
</feature>
<comment type="subcellular location">
    <subcellularLocation>
        <location evidence="1">Cytoplasmic vesicle</location>
        <location evidence="1">Secretory vesicle</location>
    </subcellularLocation>
</comment>
<dbReference type="OMA" id="IMHRADE"/>
<evidence type="ECO:0000313" key="4">
    <source>
        <dbReference type="Ensembl" id="ENSANAP00000026393.1"/>
    </source>
</evidence>
<keyword evidence="5" id="KW-1185">Reference proteome</keyword>
<organism evidence="4 5">
    <name type="scientific">Aotus nancymaae</name>
    <name type="common">Ma's night monkey</name>
    <dbReference type="NCBI Taxonomy" id="37293"/>
    <lineage>
        <taxon>Eukaryota</taxon>
        <taxon>Metazoa</taxon>
        <taxon>Chordata</taxon>
        <taxon>Craniata</taxon>
        <taxon>Vertebrata</taxon>
        <taxon>Euteleostomi</taxon>
        <taxon>Mammalia</taxon>
        <taxon>Eutheria</taxon>
        <taxon>Euarchontoglires</taxon>
        <taxon>Primates</taxon>
        <taxon>Haplorrhini</taxon>
        <taxon>Platyrrhini</taxon>
        <taxon>Aotidae</taxon>
        <taxon>Aotus</taxon>
    </lineage>
</organism>
<dbReference type="InterPro" id="IPR029403">
    <property type="entry name" value="RESP18_dom"/>
</dbReference>
<dbReference type="GeneTree" id="ENSGT00390000008124"/>
<keyword evidence="2" id="KW-0968">Cytoplasmic vesicle</keyword>
<reference evidence="4" key="2">
    <citation type="submission" date="2025-09" db="UniProtKB">
        <authorList>
            <consortium name="Ensembl"/>
        </authorList>
    </citation>
    <scope>IDENTIFICATION</scope>
</reference>
<dbReference type="Pfam" id="PF14948">
    <property type="entry name" value="RESP18"/>
    <property type="match status" value="1"/>
</dbReference>
<evidence type="ECO:0000256" key="2">
    <source>
        <dbReference type="ARBA" id="ARBA00023329"/>
    </source>
</evidence>
<dbReference type="Ensembl" id="ENSANAT00000044318.1">
    <property type="protein sequence ID" value="ENSANAP00000026393.1"/>
    <property type="gene ID" value="ENSANAG00000030910.1"/>
</dbReference>
<dbReference type="STRING" id="37293.ENSANAP00000026393"/>
<dbReference type="InterPro" id="IPR024833">
    <property type="entry name" value="RESP18"/>
</dbReference>
<dbReference type="GO" id="GO:0005783">
    <property type="term" value="C:endoplasmic reticulum"/>
    <property type="evidence" value="ECO:0007669"/>
    <property type="project" value="TreeGrafter"/>
</dbReference>
<dbReference type="GO" id="GO:0030133">
    <property type="term" value="C:transport vesicle"/>
    <property type="evidence" value="ECO:0007669"/>
    <property type="project" value="UniProtKB-SubCell"/>
</dbReference>
<protein>
    <submittedName>
        <fullName evidence="4">Regulated endocrine specific protein 18</fullName>
    </submittedName>
</protein>
<gene>
    <name evidence="4" type="primary">RESP18</name>
</gene>
<dbReference type="Proteomes" id="UP000233020">
    <property type="component" value="Unplaced"/>
</dbReference>
<evidence type="ECO:0000256" key="1">
    <source>
        <dbReference type="ARBA" id="ARBA00004398"/>
    </source>
</evidence>